<dbReference type="Proteomes" id="UP001403385">
    <property type="component" value="Unassembled WGS sequence"/>
</dbReference>
<keyword evidence="1" id="KW-1133">Transmembrane helix</keyword>
<dbReference type="InterPro" id="IPR011055">
    <property type="entry name" value="Dup_hybrid_motif"/>
</dbReference>
<feature type="transmembrane region" description="Helical" evidence="1">
    <location>
        <begin position="25"/>
        <end position="47"/>
    </location>
</feature>
<reference evidence="3 4" key="1">
    <citation type="submission" date="2024-04" db="EMBL/GenBank/DDBJ databases">
        <title>Novel genus in family Flammeovirgaceae.</title>
        <authorList>
            <person name="Nguyen T.H."/>
            <person name="Vuong T.Q."/>
            <person name="Le H."/>
            <person name="Kim S.-G."/>
        </authorList>
    </citation>
    <scope>NUCLEOTIDE SEQUENCE [LARGE SCALE GENOMIC DNA]</scope>
    <source>
        <strain evidence="3 4">JCM 23209</strain>
    </source>
</reference>
<dbReference type="InterPro" id="IPR050570">
    <property type="entry name" value="Cell_wall_metabolism_enzyme"/>
</dbReference>
<evidence type="ECO:0000259" key="2">
    <source>
        <dbReference type="Pfam" id="PF01551"/>
    </source>
</evidence>
<dbReference type="Pfam" id="PF01551">
    <property type="entry name" value="Peptidase_M23"/>
    <property type="match status" value="1"/>
</dbReference>
<evidence type="ECO:0000256" key="1">
    <source>
        <dbReference type="SAM" id="Phobius"/>
    </source>
</evidence>
<evidence type="ECO:0000313" key="4">
    <source>
        <dbReference type="Proteomes" id="UP001403385"/>
    </source>
</evidence>
<dbReference type="Gene3D" id="2.70.70.10">
    <property type="entry name" value="Glucose Permease (Domain IIA)"/>
    <property type="match status" value="1"/>
</dbReference>
<name>A0AAW9RSZ4_9BACT</name>
<accession>A0AAW9RSZ4</accession>
<dbReference type="SUPFAM" id="SSF51261">
    <property type="entry name" value="Duplicated hybrid motif"/>
    <property type="match status" value="1"/>
</dbReference>
<dbReference type="FunFam" id="2.70.70.10:FF:000006">
    <property type="entry name" value="M23 family peptidase"/>
    <property type="match status" value="1"/>
</dbReference>
<dbReference type="PANTHER" id="PTHR21666:SF286">
    <property type="entry name" value="LIPOPROTEIN NLPD"/>
    <property type="match status" value="1"/>
</dbReference>
<dbReference type="AlphaFoldDB" id="A0AAW9RSZ4"/>
<proteinExistence type="predicted"/>
<feature type="domain" description="M23ase beta-sheet core" evidence="2">
    <location>
        <begin position="201"/>
        <end position="296"/>
    </location>
</feature>
<keyword evidence="3" id="KW-0378">Hydrolase</keyword>
<keyword evidence="4" id="KW-1185">Reference proteome</keyword>
<dbReference type="RefSeq" id="WP_346819504.1">
    <property type="nucleotide sequence ID" value="NZ_JBDKWZ010000001.1"/>
</dbReference>
<dbReference type="EC" id="3.4.-.-" evidence="3"/>
<keyword evidence="1" id="KW-0472">Membrane</keyword>
<organism evidence="3 4">
    <name type="scientific">Rapidithrix thailandica</name>
    <dbReference type="NCBI Taxonomy" id="413964"/>
    <lineage>
        <taxon>Bacteria</taxon>
        <taxon>Pseudomonadati</taxon>
        <taxon>Bacteroidota</taxon>
        <taxon>Cytophagia</taxon>
        <taxon>Cytophagales</taxon>
        <taxon>Flammeovirgaceae</taxon>
        <taxon>Rapidithrix</taxon>
    </lineage>
</organism>
<dbReference type="GO" id="GO:0004222">
    <property type="term" value="F:metalloendopeptidase activity"/>
    <property type="evidence" value="ECO:0007669"/>
    <property type="project" value="TreeGrafter"/>
</dbReference>
<dbReference type="EMBL" id="JBDKWZ010000001">
    <property type="protein sequence ID" value="MEN7546722.1"/>
    <property type="molecule type" value="Genomic_DNA"/>
</dbReference>
<keyword evidence="1" id="KW-0812">Transmembrane</keyword>
<dbReference type="CDD" id="cd12797">
    <property type="entry name" value="M23_peptidase"/>
    <property type="match status" value="1"/>
</dbReference>
<dbReference type="PANTHER" id="PTHR21666">
    <property type="entry name" value="PEPTIDASE-RELATED"/>
    <property type="match status" value="1"/>
</dbReference>
<gene>
    <name evidence="3" type="ORF">AAG747_02305</name>
</gene>
<comment type="caution">
    <text evidence="3">The sequence shown here is derived from an EMBL/GenBank/DDBJ whole genome shotgun (WGS) entry which is preliminary data.</text>
</comment>
<protein>
    <submittedName>
        <fullName evidence="3">M23 family metallopeptidase</fullName>
        <ecNumber evidence="3">3.4.-.-</ecNumber>
    </submittedName>
</protein>
<evidence type="ECO:0000313" key="3">
    <source>
        <dbReference type="EMBL" id="MEN7546722.1"/>
    </source>
</evidence>
<sequence length="325" mass="37282">MAKIKYYYDTETCRYERIKTSTTDIVINALGLMFLCITFGFIFSLIYSEYFPSSKEVQLIKENEDLLYSYDLLQKEIENTNDMLANLQDRDENIYRVIFEMDPIPMEIRNAGSGGSQKFQDLLDKKLSREKLIHGTLKKVDQLRRKMYIQTKSYDDLVEMAKNKNKLLAAMPAIQPIANKDLKRFASGFGYRLHPILKVKKMHTGCDFSAPKGTPIYATGDGVVITVEFNRGYGKQVEIDHGFGYITKYAHMNEFNVKKGQKVSRGQVIGKVGSTGLSVAPHLHYEVIHKGKKKNPVHYFYNDLSPEQFEILVEMASRENSSLGY</sequence>
<dbReference type="InterPro" id="IPR016047">
    <property type="entry name" value="M23ase_b-sheet_dom"/>
</dbReference>